<reference evidence="1" key="1">
    <citation type="submission" date="2023-05" db="EMBL/GenBank/DDBJ databases">
        <authorList>
            <person name="Stuckert A."/>
        </authorList>
    </citation>
    <scope>NUCLEOTIDE SEQUENCE</scope>
</reference>
<comment type="caution">
    <text evidence="1">The sequence shown here is derived from an EMBL/GenBank/DDBJ whole genome shotgun (WGS) entry which is preliminary data.</text>
</comment>
<gene>
    <name evidence="1" type="ORF">SPARVUS_LOCUS13753738</name>
</gene>
<proteinExistence type="predicted"/>
<dbReference type="Proteomes" id="UP001162483">
    <property type="component" value="Unassembled WGS sequence"/>
</dbReference>
<protein>
    <recommendedName>
        <fullName evidence="3">ATP synthase F0 subunit 8</fullName>
    </recommendedName>
</protein>
<keyword evidence="2" id="KW-1185">Reference proteome</keyword>
<accession>A0ABN9GFP8</accession>
<organism evidence="1 2">
    <name type="scientific">Staurois parvus</name>
    <dbReference type="NCBI Taxonomy" id="386267"/>
    <lineage>
        <taxon>Eukaryota</taxon>
        <taxon>Metazoa</taxon>
        <taxon>Chordata</taxon>
        <taxon>Craniata</taxon>
        <taxon>Vertebrata</taxon>
        <taxon>Euteleostomi</taxon>
        <taxon>Amphibia</taxon>
        <taxon>Batrachia</taxon>
        <taxon>Anura</taxon>
        <taxon>Neobatrachia</taxon>
        <taxon>Ranoidea</taxon>
        <taxon>Ranidae</taxon>
        <taxon>Staurois</taxon>
    </lineage>
</organism>
<feature type="non-terminal residue" evidence="1">
    <location>
        <position position="1"/>
    </location>
</feature>
<evidence type="ECO:0008006" key="3">
    <source>
        <dbReference type="Google" id="ProtNLM"/>
    </source>
</evidence>
<evidence type="ECO:0000313" key="1">
    <source>
        <dbReference type="EMBL" id="CAI9606361.1"/>
    </source>
</evidence>
<name>A0ABN9GFP8_9NEOB</name>
<sequence length="32" mass="3857">LITSGFFLFFLKPQTTKNFEKKKIFLVCYKIL</sequence>
<dbReference type="EMBL" id="CATNWA010018267">
    <property type="protein sequence ID" value="CAI9606361.1"/>
    <property type="molecule type" value="Genomic_DNA"/>
</dbReference>
<evidence type="ECO:0000313" key="2">
    <source>
        <dbReference type="Proteomes" id="UP001162483"/>
    </source>
</evidence>